<reference evidence="1" key="1">
    <citation type="submission" date="2014-05" db="EMBL/GenBank/DDBJ databases">
        <title>The transcriptome of the halophilic microalga Tetraselmis sp. GSL018 isolated from the Great Salt Lake, Utah.</title>
        <authorList>
            <person name="Jinkerson R.E."/>
            <person name="D'Adamo S."/>
            <person name="Posewitz M.C."/>
        </authorList>
    </citation>
    <scope>NUCLEOTIDE SEQUENCE</scope>
    <source>
        <strain evidence="1">GSL018</strain>
    </source>
</reference>
<sequence length="82" mass="9191">SGLQPELNGRIRMGLRATVSRLWVCRELQSSSLEEQALSSLAETFHPLSSPSKSKERRWTDKHGSVLKDRPSYIVCRAPGDP</sequence>
<name>A0A061SDK8_9CHLO</name>
<feature type="non-terminal residue" evidence="1">
    <location>
        <position position="82"/>
    </location>
</feature>
<dbReference type="AlphaFoldDB" id="A0A061SDK8"/>
<evidence type="ECO:0000313" key="1">
    <source>
        <dbReference type="EMBL" id="JAC80841.1"/>
    </source>
</evidence>
<gene>
    <name evidence="1" type="ORF">TSPGSL018_9323</name>
</gene>
<dbReference type="EMBL" id="GBEZ01004373">
    <property type="protein sequence ID" value="JAC80841.1"/>
    <property type="molecule type" value="Transcribed_RNA"/>
</dbReference>
<organism evidence="1">
    <name type="scientific">Tetraselmis sp. GSL018</name>
    <dbReference type="NCBI Taxonomy" id="582737"/>
    <lineage>
        <taxon>Eukaryota</taxon>
        <taxon>Viridiplantae</taxon>
        <taxon>Chlorophyta</taxon>
        <taxon>core chlorophytes</taxon>
        <taxon>Chlorodendrophyceae</taxon>
        <taxon>Chlorodendrales</taxon>
        <taxon>Chlorodendraceae</taxon>
        <taxon>Tetraselmis</taxon>
    </lineage>
</organism>
<accession>A0A061SDK8</accession>
<protein>
    <submittedName>
        <fullName evidence="1">Uncharacterized protein</fullName>
    </submittedName>
</protein>
<feature type="non-terminal residue" evidence="1">
    <location>
        <position position="1"/>
    </location>
</feature>
<proteinExistence type="predicted"/>